<feature type="region of interest" description="Disordered" evidence="4">
    <location>
        <begin position="189"/>
        <end position="211"/>
    </location>
</feature>
<reference evidence="7" key="1">
    <citation type="journal article" date="2019" name="Int. J. Syst. Evol. Microbiol.">
        <title>The Global Catalogue of Microorganisms (GCM) 10K type strain sequencing project: providing services to taxonomists for standard genome sequencing and annotation.</title>
        <authorList>
            <consortium name="The Broad Institute Genomics Platform"/>
            <consortium name="The Broad Institute Genome Sequencing Center for Infectious Disease"/>
            <person name="Wu L."/>
            <person name="Ma J."/>
        </authorList>
    </citation>
    <scope>NUCLEOTIDE SEQUENCE [LARGE SCALE GENOMIC DNA]</scope>
    <source>
        <strain evidence="7">CCUG 57263</strain>
    </source>
</reference>
<comment type="catalytic activity">
    <reaction evidence="1 3">
        <text>a uridine in RNA = a pseudouridine in RNA</text>
        <dbReference type="Rhea" id="RHEA:48348"/>
        <dbReference type="Rhea" id="RHEA-COMP:12068"/>
        <dbReference type="Rhea" id="RHEA-COMP:12069"/>
        <dbReference type="ChEBI" id="CHEBI:65314"/>
        <dbReference type="ChEBI" id="CHEBI:65315"/>
    </reaction>
</comment>
<dbReference type="PANTHER" id="PTHR21600:SF71">
    <property type="entry name" value="PSEUDOURIDINE SYNTHASE"/>
    <property type="match status" value="1"/>
</dbReference>
<dbReference type="InterPro" id="IPR006145">
    <property type="entry name" value="PsdUridine_synth_RsuA/RluA"/>
</dbReference>
<evidence type="ECO:0000259" key="5">
    <source>
        <dbReference type="Pfam" id="PF00849"/>
    </source>
</evidence>
<evidence type="ECO:0000256" key="1">
    <source>
        <dbReference type="ARBA" id="ARBA00000073"/>
    </source>
</evidence>
<feature type="domain" description="Pseudouridine synthase RsuA/RluA-like" evidence="5">
    <location>
        <begin position="97"/>
        <end position="246"/>
    </location>
</feature>
<dbReference type="RefSeq" id="WP_379290163.1">
    <property type="nucleotide sequence ID" value="NZ_JBHTIU010000074.1"/>
</dbReference>
<dbReference type="Proteomes" id="UP001597120">
    <property type="component" value="Unassembled WGS sequence"/>
</dbReference>
<keyword evidence="3 6" id="KW-0413">Isomerase</keyword>
<evidence type="ECO:0000256" key="2">
    <source>
        <dbReference type="ARBA" id="ARBA00010876"/>
    </source>
</evidence>
<comment type="similarity">
    <text evidence="2 3">Belongs to the pseudouridine synthase RluA family.</text>
</comment>
<proteinExistence type="inferred from homology"/>
<keyword evidence="7" id="KW-1185">Reference proteome</keyword>
<dbReference type="InterPro" id="IPR020103">
    <property type="entry name" value="PsdUridine_synth_cat_dom_sf"/>
</dbReference>
<evidence type="ECO:0000256" key="3">
    <source>
        <dbReference type="RuleBase" id="RU362028"/>
    </source>
</evidence>
<dbReference type="PANTHER" id="PTHR21600">
    <property type="entry name" value="MITOCHONDRIAL RNA PSEUDOURIDINE SYNTHASE"/>
    <property type="match status" value="1"/>
</dbReference>
<accession>A0ABW3DCX8</accession>
<dbReference type="CDD" id="cd02869">
    <property type="entry name" value="PseudoU_synth_RluA_like"/>
    <property type="match status" value="1"/>
</dbReference>
<evidence type="ECO:0000313" key="7">
    <source>
        <dbReference type="Proteomes" id="UP001597120"/>
    </source>
</evidence>
<gene>
    <name evidence="6" type="ORF">ACFQ03_19010</name>
</gene>
<name>A0ABW3DCX8_9BACL</name>
<dbReference type="SUPFAM" id="SSF55120">
    <property type="entry name" value="Pseudouridine synthase"/>
    <property type="match status" value="1"/>
</dbReference>
<protein>
    <recommendedName>
        <fullName evidence="3">Pseudouridine synthase</fullName>
        <ecNumber evidence="3">5.4.99.-</ecNumber>
    </recommendedName>
</protein>
<evidence type="ECO:0000313" key="6">
    <source>
        <dbReference type="EMBL" id="MFD0871237.1"/>
    </source>
</evidence>
<comment type="caution">
    <text evidence="6">The sequence shown here is derived from an EMBL/GenBank/DDBJ whole genome shotgun (WGS) entry which is preliminary data.</text>
</comment>
<feature type="compositionally biased region" description="Basic residues" evidence="4">
    <location>
        <begin position="197"/>
        <end position="206"/>
    </location>
</feature>
<dbReference type="Pfam" id="PF00849">
    <property type="entry name" value="PseudoU_synth_2"/>
    <property type="match status" value="1"/>
</dbReference>
<dbReference type="InterPro" id="IPR006225">
    <property type="entry name" value="PsdUridine_synth_RluC/D"/>
</dbReference>
<evidence type="ECO:0000256" key="4">
    <source>
        <dbReference type="SAM" id="MobiDB-lite"/>
    </source>
</evidence>
<sequence>MNTVRKGEWLQITYRPRAGNPPAQEGEADIIGSGEAPTAEECLIRLGIPPKLRSHLLRTEGVRCQGNRTLVRLFPEESSGYEPEWLPLEVLYEDDYCLVVNKPAGLPVHPQDKGGLGTLANAVAAYYESTGQACRVRHIHRLDEDTTGPVLYAKNEYAQSILDAAMRSRDIRRFYVALVEGRIHPDKGTISAPIGRDRHHAKRRRVSSTGQPAVTRYETIDRCGTASLLRLELVTGRTHQIRVHLSYKGHPITGDALYGKADSLISRQALHGQAIYFPHPLTGEIIQAEAPLPDDFLTLIQARSRS</sequence>
<dbReference type="EC" id="5.4.99.-" evidence="3"/>
<comment type="function">
    <text evidence="3">Responsible for synthesis of pseudouridine from uracil.</text>
</comment>
<dbReference type="NCBIfam" id="TIGR00005">
    <property type="entry name" value="rluA_subfam"/>
    <property type="match status" value="1"/>
</dbReference>
<dbReference type="InterPro" id="IPR050188">
    <property type="entry name" value="RluA_PseudoU_synthase"/>
</dbReference>
<dbReference type="Gene3D" id="3.30.2350.10">
    <property type="entry name" value="Pseudouridine synthase"/>
    <property type="match status" value="1"/>
</dbReference>
<dbReference type="GO" id="GO:0016853">
    <property type="term" value="F:isomerase activity"/>
    <property type="evidence" value="ECO:0007669"/>
    <property type="project" value="UniProtKB-KW"/>
</dbReference>
<dbReference type="EMBL" id="JBHTIU010000074">
    <property type="protein sequence ID" value="MFD0871237.1"/>
    <property type="molecule type" value="Genomic_DNA"/>
</dbReference>
<organism evidence="6 7">
    <name type="scientific">Paenibacillus residui</name>
    <dbReference type="NCBI Taxonomy" id="629724"/>
    <lineage>
        <taxon>Bacteria</taxon>
        <taxon>Bacillati</taxon>
        <taxon>Bacillota</taxon>
        <taxon>Bacilli</taxon>
        <taxon>Bacillales</taxon>
        <taxon>Paenibacillaceae</taxon>
        <taxon>Paenibacillus</taxon>
    </lineage>
</organism>